<dbReference type="Proteomes" id="UP001603857">
    <property type="component" value="Unassembled WGS sequence"/>
</dbReference>
<proteinExistence type="predicted"/>
<comment type="caution">
    <text evidence="1">The sequence shown here is derived from an EMBL/GenBank/DDBJ whole genome shotgun (WGS) entry which is preliminary data.</text>
</comment>
<dbReference type="AlphaFoldDB" id="A0ABD1MYA4"/>
<accession>A0ABD1MYA4</accession>
<evidence type="ECO:0000313" key="2">
    <source>
        <dbReference type="Proteomes" id="UP001603857"/>
    </source>
</evidence>
<keyword evidence="2" id="KW-1185">Reference proteome</keyword>
<reference evidence="1 2" key="1">
    <citation type="submission" date="2024-08" db="EMBL/GenBank/DDBJ databases">
        <title>Insights into the chromosomal genome structure of Flemingia macrophylla.</title>
        <authorList>
            <person name="Ding Y."/>
            <person name="Zhao Y."/>
            <person name="Bi W."/>
            <person name="Wu M."/>
            <person name="Zhao G."/>
            <person name="Gong Y."/>
            <person name="Li W."/>
            <person name="Zhang P."/>
        </authorList>
    </citation>
    <scope>NUCLEOTIDE SEQUENCE [LARGE SCALE GENOMIC DNA]</scope>
    <source>
        <strain evidence="1">DYQJB</strain>
        <tissue evidence="1">Leaf</tissue>
    </source>
</reference>
<gene>
    <name evidence="1" type="ORF">Fmac_007920</name>
</gene>
<sequence>MARLVQNAEGVGSCSGRCDIGVKMKALIVLNYELEGVHDLVEPLKYIQALESLINLDVKGTFMSYKVLPKIGRWTPGPRHTFVRRKTFMMRNHEVDGFCSDRMRHRGVGLGQGFTKDWALDAGTPTYFRKKVHISDSRKNNMFINSCSMELKFEVYKMK</sequence>
<dbReference type="EMBL" id="JBGMDY010000003">
    <property type="protein sequence ID" value="KAL2339980.1"/>
    <property type="molecule type" value="Genomic_DNA"/>
</dbReference>
<name>A0ABD1MYA4_9FABA</name>
<evidence type="ECO:0000313" key="1">
    <source>
        <dbReference type="EMBL" id="KAL2339980.1"/>
    </source>
</evidence>
<organism evidence="1 2">
    <name type="scientific">Flemingia macrophylla</name>
    <dbReference type="NCBI Taxonomy" id="520843"/>
    <lineage>
        <taxon>Eukaryota</taxon>
        <taxon>Viridiplantae</taxon>
        <taxon>Streptophyta</taxon>
        <taxon>Embryophyta</taxon>
        <taxon>Tracheophyta</taxon>
        <taxon>Spermatophyta</taxon>
        <taxon>Magnoliopsida</taxon>
        <taxon>eudicotyledons</taxon>
        <taxon>Gunneridae</taxon>
        <taxon>Pentapetalae</taxon>
        <taxon>rosids</taxon>
        <taxon>fabids</taxon>
        <taxon>Fabales</taxon>
        <taxon>Fabaceae</taxon>
        <taxon>Papilionoideae</taxon>
        <taxon>50 kb inversion clade</taxon>
        <taxon>NPAAA clade</taxon>
        <taxon>indigoferoid/millettioid clade</taxon>
        <taxon>Phaseoleae</taxon>
        <taxon>Flemingia</taxon>
    </lineage>
</organism>
<protein>
    <submittedName>
        <fullName evidence="1">Uncharacterized protein</fullName>
    </submittedName>
</protein>